<dbReference type="EMBL" id="KZ084140">
    <property type="protein sequence ID" value="OSC98257.1"/>
    <property type="molecule type" value="Genomic_DNA"/>
</dbReference>
<reference evidence="2 3" key="1">
    <citation type="journal article" date="2015" name="Biotechnol. Biofuels">
        <title>Enhanced degradation of softwood versus hardwood by the white-rot fungus Pycnoporus coccineus.</title>
        <authorList>
            <person name="Couturier M."/>
            <person name="Navarro D."/>
            <person name="Chevret D."/>
            <person name="Henrissat B."/>
            <person name="Piumi F."/>
            <person name="Ruiz-Duenas F.J."/>
            <person name="Martinez A.T."/>
            <person name="Grigoriev I.V."/>
            <person name="Riley R."/>
            <person name="Lipzen A."/>
            <person name="Berrin J.G."/>
            <person name="Master E.R."/>
            <person name="Rosso M.N."/>
        </authorList>
    </citation>
    <scope>NUCLEOTIDE SEQUENCE [LARGE SCALE GENOMIC DNA]</scope>
    <source>
        <strain evidence="2 3">BRFM310</strain>
    </source>
</reference>
<feature type="chain" id="PRO_5012033729" evidence="1">
    <location>
        <begin position="34"/>
        <end position="135"/>
    </location>
</feature>
<keyword evidence="1" id="KW-0732">Signal</keyword>
<evidence type="ECO:0000313" key="2">
    <source>
        <dbReference type="EMBL" id="OSC98257.1"/>
    </source>
</evidence>
<organism evidence="2 3">
    <name type="scientific">Trametes coccinea (strain BRFM310)</name>
    <name type="common">Pycnoporus coccineus</name>
    <dbReference type="NCBI Taxonomy" id="1353009"/>
    <lineage>
        <taxon>Eukaryota</taxon>
        <taxon>Fungi</taxon>
        <taxon>Dikarya</taxon>
        <taxon>Basidiomycota</taxon>
        <taxon>Agaricomycotina</taxon>
        <taxon>Agaricomycetes</taxon>
        <taxon>Polyporales</taxon>
        <taxon>Polyporaceae</taxon>
        <taxon>Trametes</taxon>
    </lineage>
</organism>
<feature type="signal peptide" evidence="1">
    <location>
        <begin position="1"/>
        <end position="33"/>
    </location>
</feature>
<sequence length="135" mass="15042">MQRAYAHPRPLAALLVCLLLILILLSFLPHGERVQVRRKLECMHLGEKSDDPSQREFRSDSLLISHNVPAGAAAPSKRLAHGLICLASPPWLLRSCALPAHLPDSGLLLLPRFRQAHTSHCARAPRDSPRLSWRS</sequence>
<accession>A0A1Y2IAV6</accession>
<name>A0A1Y2IAV6_TRAC3</name>
<evidence type="ECO:0000313" key="3">
    <source>
        <dbReference type="Proteomes" id="UP000193067"/>
    </source>
</evidence>
<evidence type="ECO:0000256" key="1">
    <source>
        <dbReference type="SAM" id="SignalP"/>
    </source>
</evidence>
<gene>
    <name evidence="2" type="ORF">PYCCODRAFT_1014739</name>
</gene>
<proteinExistence type="predicted"/>
<protein>
    <submittedName>
        <fullName evidence="2">Uncharacterized protein</fullName>
    </submittedName>
</protein>
<keyword evidence="3" id="KW-1185">Reference proteome</keyword>
<dbReference type="AlphaFoldDB" id="A0A1Y2IAV6"/>
<dbReference type="Proteomes" id="UP000193067">
    <property type="component" value="Unassembled WGS sequence"/>
</dbReference>